<keyword evidence="3" id="KW-0862">Zinc</keyword>
<dbReference type="SUPFAM" id="SSF54236">
    <property type="entry name" value="Ubiquitin-like"/>
    <property type="match status" value="1"/>
</dbReference>
<dbReference type="PANTHER" id="PTHR10666">
    <property type="entry name" value="UBIQUITIN"/>
    <property type="match status" value="1"/>
</dbReference>
<dbReference type="InterPro" id="IPR000058">
    <property type="entry name" value="Znf_AN1"/>
</dbReference>
<evidence type="ECO:0000256" key="1">
    <source>
        <dbReference type="ARBA" id="ARBA00022723"/>
    </source>
</evidence>
<dbReference type="Proteomes" id="UP000249723">
    <property type="component" value="Unassembled WGS sequence"/>
</dbReference>
<dbReference type="PROSITE" id="PS00299">
    <property type="entry name" value="UBIQUITIN_1"/>
    <property type="match status" value="1"/>
</dbReference>
<dbReference type="Gene3D" id="4.10.1110.10">
    <property type="entry name" value="AN1-like Zinc finger"/>
    <property type="match status" value="1"/>
</dbReference>
<dbReference type="SMART" id="SM00213">
    <property type="entry name" value="UBQ"/>
    <property type="match status" value="1"/>
</dbReference>
<sequence>MQLFVRDLHGSSLSFSSIETVAELKFAVEDRTSIPLDDQRLVFGGRQLDDTRALADYGLQPGMTVGLALRLRGGGPKKRCGAYISATDRCSQASLRIVGDCSFCSTSFCGRHRLPEDHKCANLQSCKQEAFEKNKSKLEAEQTTSNKIQSF</sequence>
<accession>A0A2X0NMF4</accession>
<evidence type="ECO:0000259" key="4">
    <source>
        <dbReference type="PROSITE" id="PS50053"/>
    </source>
</evidence>
<dbReference type="Pfam" id="PF00240">
    <property type="entry name" value="ubiquitin"/>
    <property type="match status" value="1"/>
</dbReference>
<dbReference type="OrthoDB" id="428577at2759"/>
<dbReference type="PRINTS" id="PR00348">
    <property type="entry name" value="UBIQUITIN"/>
</dbReference>
<dbReference type="PROSITE" id="PS50053">
    <property type="entry name" value="UBIQUITIN_2"/>
    <property type="match status" value="1"/>
</dbReference>
<dbReference type="EMBL" id="FMWP01000048">
    <property type="protein sequence ID" value="SCZ93570.1"/>
    <property type="molecule type" value="Genomic_DNA"/>
</dbReference>
<dbReference type="InterPro" id="IPR019956">
    <property type="entry name" value="Ubiquitin_dom"/>
</dbReference>
<reference evidence="6" key="1">
    <citation type="submission" date="2016-10" db="EMBL/GenBank/DDBJ databases">
        <authorList>
            <person name="Jeantristanb JTB J.-T."/>
            <person name="Ricardo R."/>
        </authorList>
    </citation>
    <scope>NUCLEOTIDE SEQUENCE [LARGE SCALE GENOMIC DNA]</scope>
</reference>
<dbReference type="STRING" id="289078.A0A2X0NMF4"/>
<keyword evidence="2" id="KW-0863">Zinc-finger</keyword>
<evidence type="ECO:0000256" key="3">
    <source>
        <dbReference type="ARBA" id="ARBA00022833"/>
    </source>
</evidence>
<feature type="domain" description="Ubiquitin-like" evidence="4">
    <location>
        <begin position="1"/>
        <end position="74"/>
    </location>
</feature>
<organism evidence="5 6">
    <name type="scientific">Microbotryum saponariae</name>
    <dbReference type="NCBI Taxonomy" id="289078"/>
    <lineage>
        <taxon>Eukaryota</taxon>
        <taxon>Fungi</taxon>
        <taxon>Dikarya</taxon>
        <taxon>Basidiomycota</taxon>
        <taxon>Pucciniomycotina</taxon>
        <taxon>Microbotryomycetes</taxon>
        <taxon>Microbotryales</taxon>
        <taxon>Microbotryaceae</taxon>
        <taxon>Microbotryum</taxon>
    </lineage>
</organism>
<keyword evidence="1" id="KW-0479">Metal-binding</keyword>
<keyword evidence="6" id="KW-1185">Reference proteome</keyword>
<dbReference type="Pfam" id="PF01428">
    <property type="entry name" value="zf-AN1"/>
    <property type="match status" value="1"/>
</dbReference>
<dbReference type="InterPro" id="IPR035896">
    <property type="entry name" value="AN1-like_Znf"/>
</dbReference>
<dbReference type="AlphaFoldDB" id="A0A2X0NMF4"/>
<dbReference type="InterPro" id="IPR050158">
    <property type="entry name" value="Ubiquitin_ubiquitin-like"/>
</dbReference>
<dbReference type="InterPro" id="IPR019954">
    <property type="entry name" value="Ubiquitin_CS"/>
</dbReference>
<dbReference type="InterPro" id="IPR029071">
    <property type="entry name" value="Ubiquitin-like_domsf"/>
</dbReference>
<proteinExistence type="predicted"/>
<evidence type="ECO:0000313" key="5">
    <source>
        <dbReference type="EMBL" id="SCZ93570.1"/>
    </source>
</evidence>
<name>A0A2X0NMF4_9BASI</name>
<dbReference type="GO" id="GO:0008270">
    <property type="term" value="F:zinc ion binding"/>
    <property type="evidence" value="ECO:0007669"/>
    <property type="project" value="UniProtKB-KW"/>
</dbReference>
<dbReference type="InterPro" id="IPR000626">
    <property type="entry name" value="Ubiquitin-like_dom"/>
</dbReference>
<dbReference type="Gene3D" id="3.10.20.90">
    <property type="entry name" value="Phosphatidylinositol 3-kinase Catalytic Subunit, Chain A, domain 1"/>
    <property type="match status" value="1"/>
</dbReference>
<protein>
    <submittedName>
        <fullName evidence="5">BZ3500_MvSof-1268-A1-R1_Chr6-3g08745 protein</fullName>
    </submittedName>
</protein>
<evidence type="ECO:0000313" key="6">
    <source>
        <dbReference type="Proteomes" id="UP000249723"/>
    </source>
</evidence>
<evidence type="ECO:0000256" key="2">
    <source>
        <dbReference type="ARBA" id="ARBA00022771"/>
    </source>
</evidence>
<dbReference type="SMART" id="SM00154">
    <property type="entry name" value="ZnF_AN1"/>
    <property type="match status" value="1"/>
</dbReference>
<gene>
    <name evidence="5" type="ORF">BZ3500_MVSOF-1268-A1-R1_CHR6-3G08745</name>
</gene>
<dbReference type="SUPFAM" id="SSF118310">
    <property type="entry name" value="AN1-like Zinc finger"/>
    <property type="match status" value="1"/>
</dbReference>